<evidence type="ECO:0000313" key="3">
    <source>
        <dbReference type="Proteomes" id="UP000249061"/>
    </source>
</evidence>
<gene>
    <name evidence="2" type="ORF">DI536_15280</name>
</gene>
<protein>
    <submittedName>
        <fullName evidence="2">Uncharacterized protein</fullName>
    </submittedName>
</protein>
<sequence length="483" mass="51912">MTVTNSSSRPQKTTRAQPTSQKPAGTTRPRATPTQRPVDAFERTTRKAPVELKPTETAAQERARRVSELQGKLQQVMNAEPPMTEAQLRELLGAADDGNYDKAGSNQLDAETRRGLYAMMKCIHQIGRAREAVSKGDAYLASAYLDADRSDEYTGAISFRDAARFNGMTGPEVLPFARAIIDVTQRATPLLERENMTSLTAGKEIAAYFKARNEVMSQGPVTQQVLRNVVRYTQELEQAMAMPVTDGNRAEVIRIAKENLDNNVRALGPDPLKALEEGRRGTIDGLNTIGELAGSVPTPVTRAAGALMKTVANGLEYASGDIDGTQLAFKQTMVLVDAVGGQVTQKMRMLPRLVADAGLEFTKSLTGELAKIPTNASDADRRIATDKAVRTALYNTVMNVLTDIGVASMGEAGQKVATELARALTASSMGALGATGSELYKLANDPGLTPEKKAAAMKEIAWKGLTNLVKTTSEGVLEAVKNR</sequence>
<proteinExistence type="predicted"/>
<organism evidence="2 3">
    <name type="scientific">Archangium gephyra</name>
    <dbReference type="NCBI Taxonomy" id="48"/>
    <lineage>
        <taxon>Bacteria</taxon>
        <taxon>Pseudomonadati</taxon>
        <taxon>Myxococcota</taxon>
        <taxon>Myxococcia</taxon>
        <taxon>Myxococcales</taxon>
        <taxon>Cystobacterineae</taxon>
        <taxon>Archangiaceae</taxon>
        <taxon>Archangium</taxon>
    </lineage>
</organism>
<dbReference type="Proteomes" id="UP000249061">
    <property type="component" value="Unassembled WGS sequence"/>
</dbReference>
<dbReference type="AlphaFoldDB" id="A0A2W5THZ0"/>
<accession>A0A2W5THZ0</accession>
<feature type="compositionally biased region" description="Low complexity" evidence="1">
    <location>
        <begin position="23"/>
        <end position="37"/>
    </location>
</feature>
<evidence type="ECO:0000256" key="1">
    <source>
        <dbReference type="SAM" id="MobiDB-lite"/>
    </source>
</evidence>
<feature type="compositionally biased region" description="Basic and acidic residues" evidence="1">
    <location>
        <begin position="39"/>
        <end position="62"/>
    </location>
</feature>
<feature type="compositionally biased region" description="Polar residues" evidence="1">
    <location>
        <begin position="1"/>
        <end position="22"/>
    </location>
</feature>
<evidence type="ECO:0000313" key="2">
    <source>
        <dbReference type="EMBL" id="PZR12266.1"/>
    </source>
</evidence>
<comment type="caution">
    <text evidence="2">The sequence shown here is derived from an EMBL/GenBank/DDBJ whole genome shotgun (WGS) entry which is preliminary data.</text>
</comment>
<dbReference type="EMBL" id="QFQP01000012">
    <property type="protein sequence ID" value="PZR12266.1"/>
    <property type="molecule type" value="Genomic_DNA"/>
</dbReference>
<reference evidence="2 3" key="1">
    <citation type="submission" date="2017-08" db="EMBL/GenBank/DDBJ databases">
        <title>Infants hospitalized years apart are colonized by the same room-sourced microbial strains.</title>
        <authorList>
            <person name="Brooks B."/>
            <person name="Olm M.R."/>
            <person name="Firek B.A."/>
            <person name="Baker R."/>
            <person name="Thomas B.C."/>
            <person name="Morowitz M.J."/>
            <person name="Banfield J.F."/>
        </authorList>
    </citation>
    <scope>NUCLEOTIDE SEQUENCE [LARGE SCALE GENOMIC DNA]</scope>
    <source>
        <strain evidence="2">S2_003_000_R2_14</strain>
    </source>
</reference>
<feature type="region of interest" description="Disordered" evidence="1">
    <location>
        <begin position="1"/>
        <end position="62"/>
    </location>
</feature>
<name>A0A2W5THZ0_9BACT</name>